<gene>
    <name evidence="2" type="primary">scrY</name>
    <name evidence="2" type="ORF">VMF7928_00967</name>
</gene>
<name>A0ABN8DZZ0_9VIBR</name>
<dbReference type="Proteomes" id="UP000838748">
    <property type="component" value="Unassembled WGS sequence"/>
</dbReference>
<accession>A0ABN8DZZ0</accession>
<evidence type="ECO:0000313" key="2">
    <source>
        <dbReference type="EMBL" id="CAH0537157.1"/>
    </source>
</evidence>
<comment type="caution">
    <text evidence="2">The sequence shown here is derived from an EMBL/GenBank/DDBJ whole genome shotgun (WGS) entry which is preliminary data.</text>
</comment>
<dbReference type="SUPFAM" id="SSF56935">
    <property type="entry name" value="Porins"/>
    <property type="match status" value="1"/>
</dbReference>
<dbReference type="Pfam" id="PF02264">
    <property type="entry name" value="LamB"/>
    <property type="match status" value="1"/>
</dbReference>
<feature type="signal peptide" evidence="1">
    <location>
        <begin position="1"/>
        <end position="23"/>
    </location>
</feature>
<dbReference type="InterPro" id="IPR003192">
    <property type="entry name" value="Porin_LamB"/>
</dbReference>
<protein>
    <submittedName>
        <fullName evidence="2">Sucrose porin</fullName>
    </submittedName>
</protein>
<dbReference type="Gene3D" id="2.40.170.10">
    <property type="entry name" value="Porin, LamB type"/>
    <property type="match status" value="1"/>
</dbReference>
<sequence>MKTKWTMATLTATAVLMSAPTYSATDLESLEARIQDIETRLAPAEEDKSTKDFEFHGYARSGVLMNDHRNGAINTGPYMTAAGTLGAPVGRLGLEDDTYIEANFIHNRESSKGEKSKYWLMIADGQESEDTWTADTSDLNVRQAYAEFSNLSSFSGAFKNASIWAGKRFDRDNFDIHFLDSDIVYLAGTGAGIYDVQLSDSWKSNFSIYASDFGDTDTTDYENYIATMNNHIGSWQVMLSGMSANKNDQNSDNTQATVPANTGVHMMLAYHDDSFYGSKDGFSKTGILLGKGLGAELKNIGQTSDLNHDAKAIRVFSYGVKKINETWNIAPALLTELSKDRIYQNDEYFWATLNVRLSQSFNDNFEMVYEGSYQYMDLDNTQNKATGGYYKATIAPTFKLATSEGFFDRPEIRFAVSYVDWSSDLDNYTVDQTGTSTMGDGGETLFALQMETWF</sequence>
<keyword evidence="1" id="KW-0732">Signal</keyword>
<dbReference type="InterPro" id="IPR036998">
    <property type="entry name" value="Porin_LamB_sf"/>
</dbReference>
<feature type="chain" id="PRO_5046378143" evidence="1">
    <location>
        <begin position="24"/>
        <end position="454"/>
    </location>
</feature>
<evidence type="ECO:0000256" key="1">
    <source>
        <dbReference type="SAM" id="SignalP"/>
    </source>
</evidence>
<proteinExistence type="predicted"/>
<reference evidence="2" key="1">
    <citation type="submission" date="2021-11" db="EMBL/GenBank/DDBJ databases">
        <authorList>
            <person name="Rodrigo-Torres L."/>
            <person name="Arahal R. D."/>
            <person name="Lucena T."/>
        </authorList>
    </citation>
    <scope>NUCLEOTIDE SEQUENCE</scope>
    <source>
        <strain evidence="2">CECT 7928</strain>
    </source>
</reference>
<dbReference type="EMBL" id="CAKLDM010000001">
    <property type="protein sequence ID" value="CAH0537157.1"/>
    <property type="molecule type" value="Genomic_DNA"/>
</dbReference>
<evidence type="ECO:0000313" key="3">
    <source>
        <dbReference type="Proteomes" id="UP000838748"/>
    </source>
</evidence>
<organism evidence="2 3">
    <name type="scientific">Vibrio marisflavi CECT 7928</name>
    <dbReference type="NCBI Taxonomy" id="634439"/>
    <lineage>
        <taxon>Bacteria</taxon>
        <taxon>Pseudomonadati</taxon>
        <taxon>Pseudomonadota</taxon>
        <taxon>Gammaproteobacteria</taxon>
        <taxon>Vibrionales</taxon>
        <taxon>Vibrionaceae</taxon>
        <taxon>Vibrio</taxon>
    </lineage>
</organism>
<keyword evidence="3" id="KW-1185">Reference proteome</keyword>